<evidence type="ECO:0000313" key="4">
    <source>
        <dbReference type="Proteomes" id="UP001206312"/>
    </source>
</evidence>
<comment type="caution">
    <text evidence="3">The sequence shown here is derived from an EMBL/GenBank/DDBJ whole genome shotgun (WGS) entry which is preliminary data.</text>
</comment>
<organism evidence="3 4">
    <name type="scientific">Robiginitalea marina</name>
    <dbReference type="NCBI Taxonomy" id="2954105"/>
    <lineage>
        <taxon>Bacteria</taxon>
        <taxon>Pseudomonadati</taxon>
        <taxon>Bacteroidota</taxon>
        <taxon>Flavobacteriia</taxon>
        <taxon>Flavobacteriales</taxon>
        <taxon>Flavobacteriaceae</taxon>
        <taxon>Robiginitalea</taxon>
    </lineage>
</organism>
<dbReference type="PANTHER" id="PTHR43201:SF8">
    <property type="entry name" value="ACYL-COA SYNTHETASE FAMILY MEMBER 3"/>
    <property type="match status" value="1"/>
</dbReference>
<dbReference type="Gene3D" id="3.40.50.12780">
    <property type="entry name" value="N-terminal domain of ligase-like"/>
    <property type="match status" value="1"/>
</dbReference>
<evidence type="ECO:0000256" key="1">
    <source>
        <dbReference type="ARBA" id="ARBA00006432"/>
    </source>
</evidence>
<dbReference type="SUPFAM" id="SSF56801">
    <property type="entry name" value="Acetyl-CoA synthetase-like"/>
    <property type="match status" value="1"/>
</dbReference>
<gene>
    <name evidence="3" type="ORF">NG653_02285</name>
</gene>
<sequence>MKEHMNPAFTLDGLPIAYEDLSEVAYSLIKEGEPYEREIGDFLMDWISASPDILQQTSGSTGPPKPLAISKAAMVESARLTGESLGLKEYTRALLCLPAKTIAGKMMLVRAMALGWKLHLTAPSAKPLDGFDLPVDFVSLVPLQLFHSLEHLGGISKILVGGAPLSRELLSLLPSDGPQVYESYGMTETASHIALRRLAPVPLSESPESILPPFKALPGITLEVDGRGCLVVHAPYLPTSPVVTNDLVLLESENQFRWLGRVDNAVNSGGVKLIPEQLEARIAPLIPGRFILGGLPDAALGEKLVLVLEGNPDSESLLGRIRESGIPGPHEMPREVFSLSEFAETASGKLDRPVILNQLQNH</sequence>
<feature type="domain" description="AMP-dependent synthetase/ligase" evidence="2">
    <location>
        <begin position="54"/>
        <end position="201"/>
    </location>
</feature>
<dbReference type="InterPro" id="IPR000873">
    <property type="entry name" value="AMP-dep_synth/lig_dom"/>
</dbReference>
<dbReference type="PROSITE" id="PS00455">
    <property type="entry name" value="AMP_BINDING"/>
    <property type="match status" value="1"/>
</dbReference>
<proteinExistence type="inferred from homology"/>
<dbReference type="RefSeq" id="WP_252740038.1">
    <property type="nucleotide sequence ID" value="NZ_JAMXIB010000001.1"/>
</dbReference>
<dbReference type="Pfam" id="PF00501">
    <property type="entry name" value="AMP-binding"/>
    <property type="match status" value="1"/>
</dbReference>
<comment type="similarity">
    <text evidence="1">Belongs to the ATP-dependent AMP-binding enzyme family.</text>
</comment>
<protein>
    <submittedName>
        <fullName evidence="3">AMP-binding protein</fullName>
    </submittedName>
</protein>
<dbReference type="EMBL" id="JAMXIB010000001">
    <property type="protein sequence ID" value="MCO5723668.1"/>
    <property type="molecule type" value="Genomic_DNA"/>
</dbReference>
<dbReference type="Gene3D" id="3.30.300.30">
    <property type="match status" value="1"/>
</dbReference>
<dbReference type="Proteomes" id="UP001206312">
    <property type="component" value="Unassembled WGS sequence"/>
</dbReference>
<dbReference type="InterPro" id="IPR045851">
    <property type="entry name" value="AMP-bd_C_sf"/>
</dbReference>
<name>A0ABT1AWE2_9FLAO</name>
<keyword evidence="4" id="KW-1185">Reference proteome</keyword>
<dbReference type="InterPro" id="IPR042099">
    <property type="entry name" value="ANL_N_sf"/>
</dbReference>
<dbReference type="InterPro" id="IPR020845">
    <property type="entry name" value="AMP-binding_CS"/>
</dbReference>
<accession>A0ABT1AWE2</accession>
<evidence type="ECO:0000313" key="3">
    <source>
        <dbReference type="EMBL" id="MCO5723668.1"/>
    </source>
</evidence>
<dbReference type="PANTHER" id="PTHR43201">
    <property type="entry name" value="ACYL-COA SYNTHETASE"/>
    <property type="match status" value="1"/>
</dbReference>
<reference evidence="3 4" key="1">
    <citation type="submission" date="2022-06" db="EMBL/GenBank/DDBJ databases">
        <authorList>
            <person name="Xuan X."/>
        </authorList>
    </citation>
    <scope>NUCLEOTIDE SEQUENCE [LARGE SCALE GENOMIC DNA]</scope>
    <source>
        <strain evidence="3 4">2V75</strain>
    </source>
</reference>
<evidence type="ECO:0000259" key="2">
    <source>
        <dbReference type="Pfam" id="PF00501"/>
    </source>
</evidence>